<keyword evidence="3 5" id="KW-1133">Transmembrane helix</keyword>
<evidence type="ECO:0000256" key="3">
    <source>
        <dbReference type="ARBA" id="ARBA00022989"/>
    </source>
</evidence>
<dbReference type="Pfam" id="PF01027">
    <property type="entry name" value="Bax1-I"/>
    <property type="match status" value="1"/>
</dbReference>
<dbReference type="GO" id="GO:0016020">
    <property type="term" value="C:membrane"/>
    <property type="evidence" value="ECO:0007669"/>
    <property type="project" value="UniProtKB-SubCell"/>
</dbReference>
<dbReference type="EMBL" id="PIXC01000017">
    <property type="protein sequence ID" value="PKE25812.1"/>
    <property type="molecule type" value="Genomic_DNA"/>
</dbReference>
<protein>
    <recommendedName>
        <fullName evidence="8">BAX inhibitor (BI)-1/YccA family protein</fullName>
    </recommendedName>
</protein>
<feature type="transmembrane region" description="Helical" evidence="5">
    <location>
        <begin position="108"/>
        <end position="126"/>
    </location>
</feature>
<evidence type="ECO:0000256" key="5">
    <source>
        <dbReference type="SAM" id="Phobius"/>
    </source>
</evidence>
<feature type="transmembrane region" description="Helical" evidence="5">
    <location>
        <begin position="72"/>
        <end position="96"/>
    </location>
</feature>
<feature type="transmembrane region" description="Helical" evidence="5">
    <location>
        <begin position="161"/>
        <end position="179"/>
    </location>
</feature>
<feature type="transmembrane region" description="Helical" evidence="5">
    <location>
        <begin position="46"/>
        <end position="65"/>
    </location>
</feature>
<evidence type="ECO:0000256" key="1">
    <source>
        <dbReference type="ARBA" id="ARBA00004141"/>
    </source>
</evidence>
<sequence>MRDYMNNYYNAQPVTRASAYRQTFLFFMYYWIIFAVGTYLGQFVPAGLRFTVSMAIFALVMLSLFVRASRKFGFLISNLMAFGMGIVSYGTFMYYMSTLGEAAFYQNVALAVGAFLAFGLVGYFVVGDASNLGRLLFPALIALVFASFLGIFIQIPMFQMVITIAGLAIFFLYTVYDFNRLKQGNFSPQEMGFSLFINLLNIILDILRLASILKD</sequence>
<evidence type="ECO:0000313" key="7">
    <source>
        <dbReference type="Proteomes" id="UP000233482"/>
    </source>
</evidence>
<comment type="caution">
    <text evidence="6">The sequence shown here is derived from an EMBL/GenBank/DDBJ whole genome shotgun (WGS) entry which is preliminary data.</text>
</comment>
<reference evidence="6 7" key="1">
    <citation type="submission" date="2017-12" db="EMBL/GenBank/DDBJ databases">
        <title>Genomics of Macrococcus caseolyticus.</title>
        <authorList>
            <person name="MacFadyen A.C."/>
            <person name="Paterson G.K."/>
        </authorList>
    </citation>
    <scope>NUCLEOTIDE SEQUENCE [LARGE SCALE GENOMIC DNA]</scope>
    <source>
        <strain evidence="6 7">5788_EF188</strain>
    </source>
</reference>
<feature type="transmembrane region" description="Helical" evidence="5">
    <location>
        <begin position="20"/>
        <end position="40"/>
    </location>
</feature>
<keyword evidence="4 5" id="KW-0472">Membrane</keyword>
<evidence type="ECO:0000313" key="6">
    <source>
        <dbReference type="EMBL" id="PKE25812.1"/>
    </source>
</evidence>
<dbReference type="InterPro" id="IPR006214">
    <property type="entry name" value="Bax_inhibitor_1-related"/>
</dbReference>
<evidence type="ECO:0000256" key="2">
    <source>
        <dbReference type="ARBA" id="ARBA00022692"/>
    </source>
</evidence>
<comment type="subcellular location">
    <subcellularLocation>
        <location evidence="1">Membrane</location>
        <topology evidence="1">Multi-pass membrane protein</topology>
    </subcellularLocation>
</comment>
<accession>A0A855GVL9</accession>
<evidence type="ECO:0000256" key="4">
    <source>
        <dbReference type="ARBA" id="ARBA00023136"/>
    </source>
</evidence>
<evidence type="ECO:0008006" key="8">
    <source>
        <dbReference type="Google" id="ProtNLM"/>
    </source>
</evidence>
<dbReference type="Proteomes" id="UP000233482">
    <property type="component" value="Unassembled WGS sequence"/>
</dbReference>
<keyword evidence="2 5" id="KW-0812">Transmembrane</keyword>
<proteinExistence type="predicted"/>
<feature type="transmembrane region" description="Helical" evidence="5">
    <location>
        <begin position="135"/>
        <end position="155"/>
    </location>
</feature>
<organism evidence="6 7">
    <name type="scientific">Macrococcoides caseolyticum</name>
    <dbReference type="NCBI Taxonomy" id="69966"/>
    <lineage>
        <taxon>Bacteria</taxon>
        <taxon>Bacillati</taxon>
        <taxon>Bacillota</taxon>
        <taxon>Bacilli</taxon>
        <taxon>Bacillales</taxon>
        <taxon>Staphylococcaceae</taxon>
        <taxon>Macrococcoides</taxon>
    </lineage>
</organism>
<gene>
    <name evidence="6" type="ORF">CW686_08335</name>
</gene>
<name>A0A855GVL9_9STAP</name>
<dbReference type="AlphaFoldDB" id="A0A855GVL9"/>